<sequence length="39" mass="4398">MEGNDVHEFKTEIAFLRGWVKDSAGEASADAEEESEQQR</sequence>
<dbReference type="Proteomes" id="UP000037122">
    <property type="component" value="Unassembled WGS sequence"/>
</dbReference>
<accession>A0A0L0NMW0</accession>
<reference evidence="2" key="1">
    <citation type="journal article" date="2015" name="BMC Genomics">
        <title>Draft genome of a commonly misdiagnosed multidrug resistant pathogen Candida auris.</title>
        <authorList>
            <person name="Chatterjee S."/>
            <person name="Alampalli S.V."/>
            <person name="Nageshan R.K."/>
            <person name="Chettiar S.T."/>
            <person name="Joshi S."/>
            <person name="Tatu U.S."/>
        </authorList>
    </citation>
    <scope>NUCLEOTIDE SEQUENCE [LARGE SCALE GENOMIC DNA]</scope>
    <source>
        <strain evidence="2">6684</strain>
    </source>
</reference>
<dbReference type="EMBL" id="LGST01000074">
    <property type="protein sequence ID" value="KND95472.1"/>
    <property type="molecule type" value="Genomic_DNA"/>
</dbReference>
<organism evidence="1 2">
    <name type="scientific">Candidozyma auris</name>
    <name type="common">Yeast</name>
    <name type="synonym">Candida auris</name>
    <dbReference type="NCBI Taxonomy" id="498019"/>
    <lineage>
        <taxon>Eukaryota</taxon>
        <taxon>Fungi</taxon>
        <taxon>Dikarya</taxon>
        <taxon>Ascomycota</taxon>
        <taxon>Saccharomycotina</taxon>
        <taxon>Pichiomycetes</taxon>
        <taxon>Metschnikowiaceae</taxon>
        <taxon>Candidozyma</taxon>
    </lineage>
</organism>
<protein>
    <submittedName>
        <fullName evidence="1">Uncharacterized protein</fullName>
    </submittedName>
</protein>
<dbReference type="VEuPathDB" id="FungiDB:QG37_08295"/>
<gene>
    <name evidence="1" type="ORF">QG37_08295</name>
</gene>
<proteinExistence type="predicted"/>
<dbReference type="AlphaFoldDB" id="A0A0L0NMW0"/>
<comment type="caution">
    <text evidence="1">The sequence shown here is derived from an EMBL/GenBank/DDBJ whole genome shotgun (WGS) entry which is preliminary data.</text>
</comment>
<evidence type="ECO:0000313" key="2">
    <source>
        <dbReference type="Proteomes" id="UP000037122"/>
    </source>
</evidence>
<evidence type="ECO:0000313" key="1">
    <source>
        <dbReference type="EMBL" id="KND95472.1"/>
    </source>
</evidence>
<name>A0A0L0NMW0_CANAR</name>